<gene>
    <name evidence="2" type="ORF">HF519_13835</name>
</gene>
<dbReference type="PROSITE" id="PS51257">
    <property type="entry name" value="PROKAR_LIPOPROTEIN"/>
    <property type="match status" value="1"/>
</dbReference>
<keyword evidence="3" id="KW-1185">Reference proteome</keyword>
<feature type="transmembrane region" description="Helical" evidence="1">
    <location>
        <begin position="12"/>
        <end position="37"/>
    </location>
</feature>
<keyword evidence="1" id="KW-1133">Transmembrane helix</keyword>
<evidence type="ECO:0000313" key="3">
    <source>
        <dbReference type="Proteomes" id="UP000586918"/>
    </source>
</evidence>
<dbReference type="RefSeq" id="WP_169413340.1">
    <property type="nucleotide sequence ID" value="NZ_JAAXKZ010000044.1"/>
</dbReference>
<evidence type="ECO:0000313" key="2">
    <source>
        <dbReference type="EMBL" id="NMH92630.1"/>
    </source>
</evidence>
<accession>A0A848DIW0</accession>
<evidence type="ECO:0008006" key="4">
    <source>
        <dbReference type="Google" id="ProtNLM"/>
    </source>
</evidence>
<keyword evidence="1" id="KW-0812">Transmembrane</keyword>
<dbReference type="AlphaFoldDB" id="A0A848DIW0"/>
<proteinExistence type="predicted"/>
<dbReference type="Proteomes" id="UP000586918">
    <property type="component" value="Unassembled WGS sequence"/>
</dbReference>
<reference evidence="2 3" key="1">
    <citation type="submission" date="2020-04" db="EMBL/GenBank/DDBJ databases">
        <authorList>
            <person name="Klaysubun C."/>
            <person name="Duangmal K."/>
            <person name="Lipun K."/>
        </authorList>
    </citation>
    <scope>NUCLEOTIDE SEQUENCE [LARGE SCALE GENOMIC DNA]</scope>
    <source>
        <strain evidence="2 3">DSM 45300</strain>
    </source>
</reference>
<organism evidence="2 3">
    <name type="scientific">Pseudonocardia bannensis</name>
    <dbReference type="NCBI Taxonomy" id="630973"/>
    <lineage>
        <taxon>Bacteria</taxon>
        <taxon>Bacillati</taxon>
        <taxon>Actinomycetota</taxon>
        <taxon>Actinomycetes</taxon>
        <taxon>Pseudonocardiales</taxon>
        <taxon>Pseudonocardiaceae</taxon>
        <taxon>Pseudonocardia</taxon>
    </lineage>
</organism>
<comment type="caution">
    <text evidence="2">The sequence shown here is derived from an EMBL/GenBank/DDBJ whole genome shotgun (WGS) entry which is preliminary data.</text>
</comment>
<sequence>MAILTGKSAMRGWSGLSVVVFVILAGFGLVGCGAPAFTYVTNSGDRTYLKVPASWQQIDSQELARAIGVDPSSGGQAGLWMVGYDADISPSPVHLFGPHTPAPAVFVGVKAIPPAARGQLSLDTLRDIFYPVSPTARQQLGMRATSTKTDFALLADEVLTPGHGLRGVHVVYRYRQATGPAQIVDQTGYLNDDASKLYVAFVRCSSECYQQRQQEIQNVVSSFTVRETP</sequence>
<dbReference type="EMBL" id="JAAXKZ010000044">
    <property type="protein sequence ID" value="NMH92630.1"/>
    <property type="molecule type" value="Genomic_DNA"/>
</dbReference>
<name>A0A848DIW0_9PSEU</name>
<keyword evidence="1" id="KW-0472">Membrane</keyword>
<protein>
    <recommendedName>
        <fullName evidence="4">Lipoprotein</fullName>
    </recommendedName>
</protein>
<evidence type="ECO:0000256" key="1">
    <source>
        <dbReference type="SAM" id="Phobius"/>
    </source>
</evidence>